<dbReference type="InterPro" id="IPR036388">
    <property type="entry name" value="WH-like_DNA-bd_sf"/>
</dbReference>
<comment type="caution">
    <text evidence="9">The sequence shown here is derived from an EMBL/GenBank/DDBJ whole genome shotgun (WGS) entry which is preliminary data.</text>
</comment>
<comment type="similarity">
    <text evidence="1">Belongs to the AfsR/DnrI/RedD regulatory family.</text>
</comment>
<dbReference type="PRINTS" id="PR00364">
    <property type="entry name" value="DISEASERSIST"/>
</dbReference>
<dbReference type="Gene3D" id="1.25.40.10">
    <property type="entry name" value="Tetratricopeptide repeat domain"/>
    <property type="match status" value="1"/>
</dbReference>
<name>A0ABP3H0Z4_9ACTN</name>
<accession>A0ABP3H0Z4</accession>
<evidence type="ECO:0000256" key="4">
    <source>
        <dbReference type="ARBA" id="ARBA00023125"/>
    </source>
</evidence>
<keyword evidence="2" id="KW-0902">Two-component regulatory system</keyword>
<feature type="DNA-binding region" description="OmpR/PhoB-type" evidence="6">
    <location>
        <begin position="24"/>
        <end position="127"/>
    </location>
</feature>
<organism evidence="9 10">
    <name type="scientific">Streptomyces blastmyceticus</name>
    <dbReference type="NCBI Taxonomy" id="68180"/>
    <lineage>
        <taxon>Bacteria</taxon>
        <taxon>Bacillati</taxon>
        <taxon>Actinomycetota</taxon>
        <taxon>Actinomycetes</taxon>
        <taxon>Kitasatosporales</taxon>
        <taxon>Streptomycetaceae</taxon>
        <taxon>Streptomyces</taxon>
    </lineage>
</organism>
<keyword evidence="3" id="KW-0805">Transcription regulation</keyword>
<dbReference type="SUPFAM" id="SSF52540">
    <property type="entry name" value="P-loop containing nucleoside triphosphate hydrolases"/>
    <property type="match status" value="1"/>
</dbReference>
<keyword evidence="5" id="KW-0804">Transcription</keyword>
<dbReference type="InterPro" id="IPR001867">
    <property type="entry name" value="OmpR/PhoB-type_DNA-bd"/>
</dbReference>
<evidence type="ECO:0000256" key="5">
    <source>
        <dbReference type="ARBA" id="ARBA00023163"/>
    </source>
</evidence>
<evidence type="ECO:0000256" key="6">
    <source>
        <dbReference type="PROSITE-ProRule" id="PRU01091"/>
    </source>
</evidence>
<dbReference type="PANTHER" id="PTHR35807:SF1">
    <property type="entry name" value="TRANSCRIPTIONAL REGULATOR REDD"/>
    <property type="match status" value="1"/>
</dbReference>
<feature type="domain" description="OmpR/PhoB-type" evidence="8">
    <location>
        <begin position="24"/>
        <end position="127"/>
    </location>
</feature>
<evidence type="ECO:0000313" key="10">
    <source>
        <dbReference type="Proteomes" id="UP001500063"/>
    </source>
</evidence>
<proteinExistence type="inferred from homology"/>
<dbReference type="Proteomes" id="UP001500063">
    <property type="component" value="Unassembled WGS sequence"/>
</dbReference>
<keyword evidence="4 6" id="KW-0238">DNA-binding</keyword>
<dbReference type="Gene3D" id="1.10.10.10">
    <property type="entry name" value="Winged helix-like DNA-binding domain superfamily/Winged helix DNA-binding domain"/>
    <property type="match status" value="1"/>
</dbReference>
<protein>
    <recommendedName>
        <fullName evidence="8">OmpR/PhoB-type domain-containing protein</fullName>
    </recommendedName>
</protein>
<dbReference type="SMART" id="SM00862">
    <property type="entry name" value="Trans_reg_C"/>
    <property type="match status" value="1"/>
</dbReference>
<dbReference type="SUPFAM" id="SSF46894">
    <property type="entry name" value="C-terminal effector domain of the bipartite response regulators"/>
    <property type="match status" value="1"/>
</dbReference>
<reference evidence="10" key="1">
    <citation type="journal article" date="2019" name="Int. J. Syst. Evol. Microbiol.">
        <title>The Global Catalogue of Microorganisms (GCM) 10K type strain sequencing project: providing services to taxonomists for standard genome sequencing and annotation.</title>
        <authorList>
            <consortium name="The Broad Institute Genomics Platform"/>
            <consortium name="The Broad Institute Genome Sequencing Center for Infectious Disease"/>
            <person name="Wu L."/>
            <person name="Ma J."/>
        </authorList>
    </citation>
    <scope>NUCLEOTIDE SEQUENCE [LARGE SCALE GENOMIC DNA]</scope>
    <source>
        <strain evidence="10">JCM 4565</strain>
    </source>
</reference>
<dbReference type="SUPFAM" id="SSF48452">
    <property type="entry name" value="TPR-like"/>
    <property type="match status" value="1"/>
</dbReference>
<evidence type="ECO:0000256" key="3">
    <source>
        <dbReference type="ARBA" id="ARBA00023015"/>
    </source>
</evidence>
<evidence type="ECO:0000259" key="8">
    <source>
        <dbReference type="PROSITE" id="PS51755"/>
    </source>
</evidence>
<dbReference type="InterPro" id="IPR011990">
    <property type="entry name" value="TPR-like_helical_dom_sf"/>
</dbReference>
<gene>
    <name evidence="9" type="ORF">GCM10010319_38540</name>
</gene>
<dbReference type="Pfam" id="PF03704">
    <property type="entry name" value="BTAD"/>
    <property type="match status" value="1"/>
</dbReference>
<keyword evidence="10" id="KW-1185">Reference proteome</keyword>
<dbReference type="InterPro" id="IPR005158">
    <property type="entry name" value="BTAD"/>
</dbReference>
<dbReference type="PANTHER" id="PTHR35807">
    <property type="entry name" value="TRANSCRIPTIONAL REGULATOR REDD-RELATED"/>
    <property type="match status" value="1"/>
</dbReference>
<dbReference type="PROSITE" id="PS51755">
    <property type="entry name" value="OMPR_PHOB"/>
    <property type="match status" value="1"/>
</dbReference>
<dbReference type="Gene3D" id="3.40.50.300">
    <property type="entry name" value="P-loop containing nucleotide triphosphate hydrolases"/>
    <property type="match status" value="1"/>
</dbReference>
<dbReference type="CDD" id="cd15831">
    <property type="entry name" value="BTAD"/>
    <property type="match status" value="1"/>
</dbReference>
<dbReference type="InterPro" id="IPR051677">
    <property type="entry name" value="AfsR-DnrI-RedD_regulator"/>
</dbReference>
<dbReference type="InterPro" id="IPR027417">
    <property type="entry name" value="P-loop_NTPase"/>
</dbReference>
<dbReference type="InterPro" id="IPR016032">
    <property type="entry name" value="Sig_transdc_resp-reg_C-effctor"/>
</dbReference>
<evidence type="ECO:0000256" key="1">
    <source>
        <dbReference type="ARBA" id="ARBA00005820"/>
    </source>
</evidence>
<evidence type="ECO:0000256" key="2">
    <source>
        <dbReference type="ARBA" id="ARBA00023012"/>
    </source>
</evidence>
<dbReference type="SMART" id="SM01043">
    <property type="entry name" value="BTAD"/>
    <property type="match status" value="1"/>
</dbReference>
<dbReference type="EMBL" id="BAAABW010000021">
    <property type="protein sequence ID" value="GAA0357603.1"/>
    <property type="molecule type" value="Genomic_DNA"/>
</dbReference>
<feature type="region of interest" description="Disordered" evidence="7">
    <location>
        <begin position="276"/>
        <end position="315"/>
    </location>
</feature>
<sequence length="626" mass="66267">MTPTVGARLFGAVDPRNGERGGRATEAPCDDLRISLLGPVRAWRGQAEIDLGTPQQRTVLALLAAQGGPVPRDRLIDGMYGQRPPGCASGLVSTYASRLRKVFEPGRTPRTHPSVLTSGQGGYELRIDKGGVDVHAFASAVDQARERRELGDLHGAAGLFEKALSLWRGEPLSGIAGPWAQENRPILAEQRIGVMEERWALELELGRHAALTSELSAAVGRFPLRESLHALLMRALYRSGRQADALRAFAEARRALVAELGIEPCAELRELHRRILNSDRDDEPRATPLYSPGGGPGPGRPRMVRPGQLPPALRHLTGRDAPAATMAAALTAPARQGVPVCLVSGIAGVGKTALGLHVAHRVAEHYPDGQLYARLDGPLTEPAAVLGQFLLSCGMRVGDIPDGLEARSAAFRSLLVGRRILVILDGVASAAQLSPLLPGAPTAGVIATARRPLPVPLVTDHLPLDVLSPADAGELLALTSGRRRRTAPDDDWTRLAELCGRLPLALSSAAARLVERPAWTVAHLADRLADEGRLFTELKSGGAALKSAYADDRDRLGAERAWALRALAGTDAADISPESAAACLGVGVREAEELLESLVDAGVLGAPGMGVYGFQGLMRLFVRGCG</sequence>
<evidence type="ECO:0000313" key="9">
    <source>
        <dbReference type="EMBL" id="GAA0357603.1"/>
    </source>
</evidence>
<evidence type="ECO:0000256" key="7">
    <source>
        <dbReference type="SAM" id="MobiDB-lite"/>
    </source>
</evidence>
<feature type="compositionally biased region" description="Basic and acidic residues" evidence="7">
    <location>
        <begin position="276"/>
        <end position="285"/>
    </location>
</feature>